<name>A0AAN7U811_9MYCE</name>
<evidence type="ECO:0000313" key="2">
    <source>
        <dbReference type="EMBL" id="KAK5584052.1"/>
    </source>
</evidence>
<dbReference type="Proteomes" id="UP001344447">
    <property type="component" value="Unassembled WGS sequence"/>
</dbReference>
<feature type="transmembrane region" description="Helical" evidence="1">
    <location>
        <begin position="6"/>
        <end position="26"/>
    </location>
</feature>
<dbReference type="AlphaFoldDB" id="A0AAN7U811"/>
<keyword evidence="1" id="KW-0812">Transmembrane</keyword>
<keyword evidence="1" id="KW-0472">Membrane</keyword>
<reference evidence="2 3" key="1">
    <citation type="submission" date="2023-11" db="EMBL/GenBank/DDBJ databases">
        <title>Dfirmibasis_genome.</title>
        <authorList>
            <person name="Edelbroek B."/>
            <person name="Kjellin J."/>
            <person name="Jerlstrom-Hultqvist J."/>
            <person name="Soderbom F."/>
        </authorList>
    </citation>
    <scope>NUCLEOTIDE SEQUENCE [LARGE SCALE GENOMIC DNA]</scope>
    <source>
        <strain evidence="2 3">TNS-C-14</strain>
    </source>
</reference>
<evidence type="ECO:0000256" key="1">
    <source>
        <dbReference type="SAM" id="Phobius"/>
    </source>
</evidence>
<proteinExistence type="predicted"/>
<accession>A0AAN7U811</accession>
<protein>
    <submittedName>
        <fullName evidence="2">Uncharacterized protein</fullName>
    </submittedName>
</protein>
<dbReference type="EMBL" id="JAVFKY010000001">
    <property type="protein sequence ID" value="KAK5584052.1"/>
    <property type="molecule type" value="Genomic_DNA"/>
</dbReference>
<gene>
    <name evidence="2" type="ORF">RB653_005659</name>
</gene>
<comment type="caution">
    <text evidence="2">The sequence shown here is derived from an EMBL/GenBank/DDBJ whole genome shotgun (WGS) entry which is preliminary data.</text>
</comment>
<keyword evidence="3" id="KW-1185">Reference proteome</keyword>
<sequence length="58" mass="6857">MIKKAMLLIMLYIVLVANDLILYNFLSKAIIEKSKNVWKLKHKPLKNINLETLKFINK</sequence>
<evidence type="ECO:0000313" key="3">
    <source>
        <dbReference type="Proteomes" id="UP001344447"/>
    </source>
</evidence>
<organism evidence="2 3">
    <name type="scientific">Dictyostelium firmibasis</name>
    <dbReference type="NCBI Taxonomy" id="79012"/>
    <lineage>
        <taxon>Eukaryota</taxon>
        <taxon>Amoebozoa</taxon>
        <taxon>Evosea</taxon>
        <taxon>Eumycetozoa</taxon>
        <taxon>Dictyostelia</taxon>
        <taxon>Dictyosteliales</taxon>
        <taxon>Dictyosteliaceae</taxon>
        <taxon>Dictyostelium</taxon>
    </lineage>
</organism>
<keyword evidence="1" id="KW-1133">Transmembrane helix</keyword>